<accession>A0AAN1JN83</accession>
<proteinExistence type="predicted"/>
<evidence type="ECO:0000259" key="1">
    <source>
        <dbReference type="Pfam" id="PF13676"/>
    </source>
</evidence>
<evidence type="ECO:0000313" key="2">
    <source>
        <dbReference type="EMBL" id="AUT76204.1"/>
    </source>
</evidence>
<dbReference type="InterPro" id="IPR000157">
    <property type="entry name" value="TIR_dom"/>
</dbReference>
<dbReference type="KEGG" id="phs:C2L64_48875"/>
<reference evidence="2 3" key="1">
    <citation type="submission" date="2018-01" db="EMBL/GenBank/DDBJ databases">
        <title>Species boundaries and ecological features among Paraburkholderia terrae DSMZ17804T, P. hospita DSMZ17164T and P. caribensis DSMZ13236T.</title>
        <authorList>
            <person name="Pratama A.A."/>
        </authorList>
    </citation>
    <scope>NUCLEOTIDE SEQUENCE [LARGE SCALE GENOMIC DNA]</scope>
    <source>
        <strain evidence="2 3">DSM 17164</strain>
    </source>
</reference>
<sequence>MRRWFAWHYGVFAGLVPYQGTSMSNVFLCHRKGDAESVERLARELEAAGHAIWFDEWEINVGDSIVAEINKGLTDTAYLVLCYSEHGPSDWTDREWHSTLHRQLSGHNVRLLPVRVSGGRPPAILADIRFADLVSDWEAGVRDLLKAIK</sequence>
<name>A0AAN1JN83_9BURK</name>
<dbReference type="SUPFAM" id="SSF52200">
    <property type="entry name" value="Toll/Interleukin receptor TIR domain"/>
    <property type="match status" value="1"/>
</dbReference>
<protein>
    <submittedName>
        <fullName evidence="2">Toll/interleukin-1 receptor domain-containing protein</fullName>
    </submittedName>
</protein>
<gene>
    <name evidence="2" type="ORF">C2L64_48875</name>
</gene>
<dbReference type="GO" id="GO:0007165">
    <property type="term" value="P:signal transduction"/>
    <property type="evidence" value="ECO:0007669"/>
    <property type="project" value="InterPro"/>
</dbReference>
<dbReference type="EMBL" id="CP026109">
    <property type="protein sequence ID" value="AUT76204.1"/>
    <property type="molecule type" value="Genomic_DNA"/>
</dbReference>
<dbReference type="Proteomes" id="UP000236649">
    <property type="component" value="Chromosome 5"/>
</dbReference>
<dbReference type="InterPro" id="IPR035897">
    <property type="entry name" value="Toll_tir_struct_dom_sf"/>
</dbReference>
<organism evidence="2 3">
    <name type="scientific">Paraburkholderia hospita</name>
    <dbReference type="NCBI Taxonomy" id="169430"/>
    <lineage>
        <taxon>Bacteria</taxon>
        <taxon>Pseudomonadati</taxon>
        <taxon>Pseudomonadota</taxon>
        <taxon>Betaproteobacteria</taxon>
        <taxon>Burkholderiales</taxon>
        <taxon>Burkholderiaceae</taxon>
        <taxon>Paraburkholderia</taxon>
    </lineage>
</organism>
<dbReference type="AlphaFoldDB" id="A0AAN1JN83"/>
<evidence type="ECO:0000313" key="3">
    <source>
        <dbReference type="Proteomes" id="UP000236649"/>
    </source>
</evidence>
<keyword evidence="2" id="KW-0675">Receptor</keyword>
<dbReference type="Pfam" id="PF13676">
    <property type="entry name" value="TIR_2"/>
    <property type="match status" value="1"/>
</dbReference>
<dbReference type="Gene3D" id="3.40.50.10140">
    <property type="entry name" value="Toll/interleukin-1 receptor homology (TIR) domain"/>
    <property type="match status" value="1"/>
</dbReference>
<feature type="domain" description="TIR" evidence="1">
    <location>
        <begin position="26"/>
        <end position="145"/>
    </location>
</feature>